<proteinExistence type="inferred from homology"/>
<dbReference type="RefSeq" id="XP_025829968.1">
    <property type="nucleotide sequence ID" value="XM_025974183.1"/>
</dbReference>
<dbReference type="PANTHER" id="PTHR13559:SF1">
    <property type="entry name" value="PROTEIN FUZZY HOMOLOG"/>
    <property type="match status" value="1"/>
</dbReference>
<evidence type="ECO:0000313" key="8">
    <source>
        <dbReference type="Proteomes" id="UP000192223"/>
    </source>
</evidence>
<dbReference type="GO" id="GO:1905515">
    <property type="term" value="P:non-motile cilium assembly"/>
    <property type="evidence" value="ECO:0007669"/>
    <property type="project" value="TreeGrafter"/>
</dbReference>
<dbReference type="Proteomes" id="UP000192223">
    <property type="component" value="Unplaced"/>
</dbReference>
<evidence type="ECO:0000256" key="3">
    <source>
        <dbReference type="ARBA" id="ARBA00022490"/>
    </source>
</evidence>
<accession>A0A7F5R3Q9</accession>
<dbReference type="OrthoDB" id="74835at2759"/>
<dbReference type="InParanoid" id="A0A7F5R3Q9"/>
<dbReference type="Pfam" id="PF19037">
    <property type="entry name" value="Fuz_longin_2"/>
    <property type="match status" value="1"/>
</dbReference>
<name>A0A7F5R3Q9_AGRPL</name>
<evidence type="ECO:0000259" key="5">
    <source>
        <dbReference type="Pfam" id="PF19036"/>
    </source>
</evidence>
<dbReference type="GeneID" id="108739356"/>
<keyword evidence="4" id="KW-0206">Cytoskeleton</keyword>
<comment type="subcellular location">
    <subcellularLocation>
        <location evidence="1">Cytoplasm</location>
        <location evidence="1">Cytoskeleton</location>
    </subcellularLocation>
</comment>
<dbReference type="InterPro" id="IPR043972">
    <property type="entry name" value="FUZ/MON1/HPS1_longin_1"/>
</dbReference>
<sequence>MSAHVICIASGSGIPIFSRKKGNLENFPFSVIGSLNGVHMFTKSLSITLLNTLMDDYCVVWKEYFESILIIGISSGCTKDALEKLLLSVFNAIMLILGVNEVRSLKNVEKIKRELRVIYPVIDRLLDCLDCGDSHSKYCSDLISLAEVILCNENHQIKIMLDTYTENISSAYTCILIHGKIAVATEEWWDLHPEELKLLAFLASSDSKSNIKDVPVFLPYKSPKTRYRLITCSPMPYMHICCLANQQHSLNEIERSAINCFNTNLEVLNSAIQCFPRNIPESLQLDLGVLGLLLLNKNRGKYLISTIPSSADKKRICSYSHRSDILRTFFYRSVLKFLHTKNNLHEYVKRECLLNDEIDSSFDKKEIKSDESYVSTVGTETYWCSEYHKCYAIAVEENVLCLMYNSTVPTYAMKHIARKVLKAITCNKQLCW</sequence>
<evidence type="ECO:0000256" key="1">
    <source>
        <dbReference type="ARBA" id="ARBA00004245"/>
    </source>
</evidence>
<reference evidence="9" key="1">
    <citation type="submission" date="2025-08" db="UniProtKB">
        <authorList>
            <consortium name="RefSeq"/>
        </authorList>
    </citation>
    <scope>IDENTIFICATION</scope>
    <source>
        <tissue evidence="9">Entire body</tissue>
    </source>
</reference>
<dbReference type="Pfam" id="PF19038">
    <property type="entry name" value="Fuz_longin_3"/>
    <property type="match status" value="1"/>
</dbReference>
<dbReference type="GO" id="GO:0005856">
    <property type="term" value="C:cytoskeleton"/>
    <property type="evidence" value="ECO:0007669"/>
    <property type="project" value="UniProtKB-SubCell"/>
</dbReference>
<evidence type="ECO:0000259" key="7">
    <source>
        <dbReference type="Pfam" id="PF19038"/>
    </source>
</evidence>
<evidence type="ECO:0000256" key="4">
    <source>
        <dbReference type="ARBA" id="ARBA00023212"/>
    </source>
</evidence>
<dbReference type="Pfam" id="PF19036">
    <property type="entry name" value="Fuz_longin_1"/>
    <property type="match status" value="1"/>
</dbReference>
<comment type="similarity">
    <text evidence="2">Belongs to the fuzzy family.</text>
</comment>
<keyword evidence="3" id="KW-0963">Cytoplasm</keyword>
<dbReference type="AlphaFoldDB" id="A0A7F5R3Q9"/>
<dbReference type="InterPro" id="IPR043970">
    <property type="entry name" value="FUZ/MON1/HPS1_longin_3"/>
</dbReference>
<keyword evidence="8" id="KW-1185">Reference proteome</keyword>
<dbReference type="CTD" id="34166"/>
<evidence type="ECO:0000313" key="9">
    <source>
        <dbReference type="RefSeq" id="XP_025829968.1"/>
    </source>
</evidence>
<dbReference type="FunCoup" id="A0A7F5R3Q9">
    <property type="interactions" value="532"/>
</dbReference>
<feature type="domain" description="FUZ/MON1/HPS1 third Longin" evidence="7">
    <location>
        <begin position="288"/>
        <end position="425"/>
    </location>
</feature>
<dbReference type="InterPro" id="IPR026069">
    <property type="entry name" value="Fuzzy"/>
</dbReference>
<dbReference type="GO" id="GO:0016192">
    <property type="term" value="P:vesicle-mediated transport"/>
    <property type="evidence" value="ECO:0007669"/>
    <property type="project" value="InterPro"/>
</dbReference>
<gene>
    <name evidence="9" type="primary">LOC108739356</name>
</gene>
<protein>
    <submittedName>
        <fullName evidence="9">Protein fuzzy homolog isoform X1</fullName>
    </submittedName>
</protein>
<dbReference type="InterPro" id="IPR043971">
    <property type="entry name" value="FUZ/MON1/HPS1_longin_2"/>
</dbReference>
<organism evidence="8 9">
    <name type="scientific">Agrilus planipennis</name>
    <name type="common">Emerald ash borer</name>
    <name type="synonym">Agrilus marcopoli</name>
    <dbReference type="NCBI Taxonomy" id="224129"/>
    <lineage>
        <taxon>Eukaryota</taxon>
        <taxon>Metazoa</taxon>
        <taxon>Ecdysozoa</taxon>
        <taxon>Arthropoda</taxon>
        <taxon>Hexapoda</taxon>
        <taxon>Insecta</taxon>
        <taxon>Pterygota</taxon>
        <taxon>Neoptera</taxon>
        <taxon>Endopterygota</taxon>
        <taxon>Coleoptera</taxon>
        <taxon>Polyphaga</taxon>
        <taxon>Elateriformia</taxon>
        <taxon>Buprestoidea</taxon>
        <taxon>Buprestidae</taxon>
        <taxon>Agrilinae</taxon>
        <taxon>Agrilus</taxon>
    </lineage>
</organism>
<dbReference type="PANTHER" id="PTHR13559">
    <property type="entry name" value="INTRACELLULAR TRAFFIC PROTEIN-RELATED"/>
    <property type="match status" value="1"/>
</dbReference>
<evidence type="ECO:0000256" key="2">
    <source>
        <dbReference type="ARBA" id="ARBA00008550"/>
    </source>
</evidence>
<feature type="domain" description="FUZ/MON1/HPS1 first Longin" evidence="5">
    <location>
        <begin position="4"/>
        <end position="125"/>
    </location>
</feature>
<feature type="domain" description="FUZ/MON1/HPS1 second Longin" evidence="6">
    <location>
        <begin position="169"/>
        <end position="254"/>
    </location>
</feature>
<evidence type="ECO:0000259" key="6">
    <source>
        <dbReference type="Pfam" id="PF19037"/>
    </source>
</evidence>